<accession>A0A5N6ZJ32</accession>
<evidence type="ECO:0000256" key="5">
    <source>
        <dbReference type="SAM" id="Phobius"/>
    </source>
</evidence>
<feature type="transmembrane region" description="Helical" evidence="5">
    <location>
        <begin position="97"/>
        <end position="123"/>
    </location>
</feature>
<feature type="transmembrane region" description="Helical" evidence="5">
    <location>
        <begin position="173"/>
        <end position="193"/>
    </location>
</feature>
<proteinExistence type="predicted"/>
<dbReference type="AlphaFoldDB" id="A0A5N6ZJ32"/>
<evidence type="ECO:0000256" key="1">
    <source>
        <dbReference type="ARBA" id="ARBA00004141"/>
    </source>
</evidence>
<comment type="subcellular location">
    <subcellularLocation>
        <location evidence="1">Membrane</location>
        <topology evidence="1">Multi-pass membrane protein</topology>
    </subcellularLocation>
</comment>
<dbReference type="EMBL" id="ML738008">
    <property type="protein sequence ID" value="KAE8357495.1"/>
    <property type="molecule type" value="Genomic_DNA"/>
</dbReference>
<dbReference type="PANTHER" id="PTHR31465:SF9">
    <property type="entry name" value="SPHINGOID LONG-CHAIN BASE TRANSPORTER RSB1"/>
    <property type="match status" value="1"/>
</dbReference>
<feature type="transmembrane region" description="Helical" evidence="5">
    <location>
        <begin position="251"/>
        <end position="270"/>
    </location>
</feature>
<dbReference type="GO" id="GO:0005886">
    <property type="term" value="C:plasma membrane"/>
    <property type="evidence" value="ECO:0007669"/>
    <property type="project" value="TreeGrafter"/>
</dbReference>
<feature type="transmembrane region" description="Helical" evidence="5">
    <location>
        <begin position="214"/>
        <end position="235"/>
    </location>
</feature>
<dbReference type="Pfam" id="PF04479">
    <property type="entry name" value="RTA1"/>
    <property type="match status" value="1"/>
</dbReference>
<sequence>MSALPNGLITFGPSANCTLELCPLEASILQYQPSTAATAVAIAIFGLSLILNIGQGVYHQTWAFMACLVSGCILEIAGYIGRIIINGNPFDFNGFLMQIICITVAPIFFCAAIYVLLVRIILLIDERLSRISPRYLSWIFISFDVISLVLQAVGGALSCVGENKDDIQVGTDISLAGLIFQVVTLTLFVALFVDYLSACRQYSNHKALTRQMNFFLSFLFLSILLILLRCVYRVVELHGGYFSHFFRDEPLFIALETAIMCAAAVCLNVGHPGLIFGRRKGDPIHREAQHALL</sequence>
<feature type="transmembrane region" description="Helical" evidence="5">
    <location>
        <begin position="36"/>
        <end position="54"/>
    </location>
</feature>
<feature type="transmembrane region" description="Helical" evidence="5">
    <location>
        <begin position="61"/>
        <end position="85"/>
    </location>
</feature>
<keyword evidence="3 5" id="KW-1133">Transmembrane helix</keyword>
<evidence type="ECO:0000256" key="4">
    <source>
        <dbReference type="ARBA" id="ARBA00023136"/>
    </source>
</evidence>
<dbReference type="PANTHER" id="PTHR31465">
    <property type="entry name" value="PROTEIN RTA1-RELATED"/>
    <property type="match status" value="1"/>
</dbReference>
<keyword evidence="4 5" id="KW-0472">Membrane</keyword>
<dbReference type="GO" id="GO:0000324">
    <property type="term" value="C:fungal-type vacuole"/>
    <property type="evidence" value="ECO:0007669"/>
    <property type="project" value="TreeGrafter"/>
</dbReference>
<keyword evidence="7" id="KW-1185">Reference proteome</keyword>
<name>A0A5N6ZJ32_9EURO</name>
<evidence type="ECO:0000256" key="3">
    <source>
        <dbReference type="ARBA" id="ARBA00022989"/>
    </source>
</evidence>
<evidence type="ECO:0000313" key="6">
    <source>
        <dbReference type="EMBL" id="KAE8357495.1"/>
    </source>
</evidence>
<protein>
    <submittedName>
        <fullName evidence="6">Parasitic phase-specific protein PSP-1</fullName>
    </submittedName>
</protein>
<dbReference type="Proteomes" id="UP000326268">
    <property type="component" value="Unassembled WGS sequence"/>
</dbReference>
<dbReference type="RefSeq" id="XP_031920576.1">
    <property type="nucleotide sequence ID" value="XM_032075309.1"/>
</dbReference>
<dbReference type="OrthoDB" id="4521223at2759"/>
<organism evidence="6 7">
    <name type="scientific">Aspergillus caelatus</name>
    <dbReference type="NCBI Taxonomy" id="61420"/>
    <lineage>
        <taxon>Eukaryota</taxon>
        <taxon>Fungi</taxon>
        <taxon>Dikarya</taxon>
        <taxon>Ascomycota</taxon>
        <taxon>Pezizomycotina</taxon>
        <taxon>Eurotiomycetes</taxon>
        <taxon>Eurotiomycetidae</taxon>
        <taxon>Eurotiales</taxon>
        <taxon>Aspergillaceae</taxon>
        <taxon>Aspergillus</taxon>
        <taxon>Aspergillus subgen. Circumdati</taxon>
    </lineage>
</organism>
<gene>
    <name evidence="6" type="ORF">BDV27DRAFT_170478</name>
</gene>
<evidence type="ECO:0000313" key="7">
    <source>
        <dbReference type="Proteomes" id="UP000326268"/>
    </source>
</evidence>
<feature type="transmembrane region" description="Helical" evidence="5">
    <location>
        <begin position="135"/>
        <end position="153"/>
    </location>
</feature>
<dbReference type="GeneID" id="43659755"/>
<keyword evidence="2 5" id="KW-0812">Transmembrane</keyword>
<evidence type="ECO:0000256" key="2">
    <source>
        <dbReference type="ARBA" id="ARBA00022692"/>
    </source>
</evidence>
<dbReference type="InterPro" id="IPR007568">
    <property type="entry name" value="RTA1"/>
</dbReference>
<reference evidence="6 7" key="1">
    <citation type="submission" date="2019-04" db="EMBL/GenBank/DDBJ databases">
        <title>Friends and foes A comparative genomics studyof 23 Aspergillus species from section Flavi.</title>
        <authorList>
            <consortium name="DOE Joint Genome Institute"/>
            <person name="Kjaerbolling I."/>
            <person name="Vesth T."/>
            <person name="Frisvad J.C."/>
            <person name="Nybo J.L."/>
            <person name="Theobald S."/>
            <person name="Kildgaard S."/>
            <person name="Isbrandt T."/>
            <person name="Kuo A."/>
            <person name="Sato A."/>
            <person name="Lyhne E.K."/>
            <person name="Kogle M.E."/>
            <person name="Wiebenga A."/>
            <person name="Kun R.S."/>
            <person name="Lubbers R.J."/>
            <person name="Makela M.R."/>
            <person name="Barry K."/>
            <person name="Chovatia M."/>
            <person name="Clum A."/>
            <person name="Daum C."/>
            <person name="Haridas S."/>
            <person name="He G."/>
            <person name="LaButti K."/>
            <person name="Lipzen A."/>
            <person name="Mondo S."/>
            <person name="Riley R."/>
            <person name="Salamov A."/>
            <person name="Simmons B.A."/>
            <person name="Magnuson J.K."/>
            <person name="Henrissat B."/>
            <person name="Mortensen U.H."/>
            <person name="Larsen T.O."/>
            <person name="Devries R.P."/>
            <person name="Grigoriev I.V."/>
            <person name="Machida M."/>
            <person name="Baker S.E."/>
            <person name="Andersen M.R."/>
        </authorList>
    </citation>
    <scope>NUCLEOTIDE SEQUENCE [LARGE SCALE GENOMIC DNA]</scope>
    <source>
        <strain evidence="6 7">CBS 763.97</strain>
    </source>
</reference>